<keyword evidence="3" id="KW-1003">Cell membrane</keyword>
<dbReference type="Pfam" id="PF00005">
    <property type="entry name" value="ABC_tran"/>
    <property type="match status" value="1"/>
</dbReference>
<dbReference type="GO" id="GO:0016887">
    <property type="term" value="F:ATP hydrolysis activity"/>
    <property type="evidence" value="ECO:0007669"/>
    <property type="project" value="InterPro"/>
</dbReference>
<dbReference type="CDD" id="cd03257">
    <property type="entry name" value="ABC_NikE_OppD_transporters"/>
    <property type="match status" value="1"/>
</dbReference>
<evidence type="ECO:0000256" key="6">
    <source>
        <dbReference type="ARBA" id="ARBA00022840"/>
    </source>
</evidence>
<evidence type="ECO:0000256" key="3">
    <source>
        <dbReference type="ARBA" id="ARBA00022475"/>
    </source>
</evidence>
<dbReference type="SMART" id="SM00382">
    <property type="entry name" value="AAA"/>
    <property type="match status" value="1"/>
</dbReference>
<evidence type="ECO:0000256" key="2">
    <source>
        <dbReference type="ARBA" id="ARBA00022448"/>
    </source>
</evidence>
<dbReference type="PANTHER" id="PTHR43776">
    <property type="entry name" value="TRANSPORT ATP-BINDING PROTEIN"/>
    <property type="match status" value="1"/>
</dbReference>
<evidence type="ECO:0000256" key="4">
    <source>
        <dbReference type="ARBA" id="ARBA00022519"/>
    </source>
</evidence>
<dbReference type="InterPro" id="IPR017871">
    <property type="entry name" value="ABC_transporter-like_CS"/>
</dbReference>
<keyword evidence="6 9" id="KW-0067">ATP-binding</keyword>
<dbReference type="InterPro" id="IPR050319">
    <property type="entry name" value="ABC_transp_ATP-bind"/>
</dbReference>
<keyword evidence="2" id="KW-0813">Transport</keyword>
<organism evidence="9 10">
    <name type="scientific">Paraburkholderia solisilvae</name>
    <dbReference type="NCBI Taxonomy" id="624376"/>
    <lineage>
        <taxon>Bacteria</taxon>
        <taxon>Pseudomonadati</taxon>
        <taxon>Pseudomonadota</taxon>
        <taxon>Betaproteobacteria</taxon>
        <taxon>Burkholderiales</taxon>
        <taxon>Burkholderiaceae</taxon>
        <taxon>Paraburkholderia</taxon>
    </lineage>
</organism>
<dbReference type="SUPFAM" id="SSF52540">
    <property type="entry name" value="P-loop containing nucleoside triphosphate hydrolases"/>
    <property type="match status" value="1"/>
</dbReference>
<keyword evidence="10" id="KW-1185">Reference proteome</keyword>
<dbReference type="GO" id="GO:0055085">
    <property type="term" value="P:transmembrane transport"/>
    <property type="evidence" value="ECO:0007669"/>
    <property type="project" value="UniProtKB-ARBA"/>
</dbReference>
<keyword evidence="4" id="KW-0472">Membrane</keyword>
<evidence type="ECO:0000256" key="1">
    <source>
        <dbReference type="ARBA" id="ARBA00005417"/>
    </source>
</evidence>
<protein>
    <submittedName>
        <fullName evidence="9">Oligopeptide transport ATP-binding protein OppF</fullName>
    </submittedName>
</protein>
<feature type="region of interest" description="Disordered" evidence="7">
    <location>
        <begin position="87"/>
        <end position="112"/>
    </location>
</feature>
<sequence length="296" mass="32097">MNHPINSATNHATGRAMIEVDALTVRFRTKTGTFDAVRDASFQVHAGEAFGLVGESGSGKSTVLRALTGLVPVAGGRLSVGGCAVGTPDHAEHGGPRGAYRTSGTSGKRDRSLQRDVQMVFQDPYGSLHPRFTVDQTLREPLAINRLDREDERIAAALREVGLGPAFRFRYPHQLSGGQRQRVAIARALIVEPRVLLLDEPTSALDVSVQAEILNLLRRLARERNLTILLVSHNLAVIGFLCSRVAVMRNGEIVEELGIDAVRAQQVRHAYTRSLLQATAGYRRDAADEIGVDAAL</sequence>
<dbReference type="InterPro" id="IPR003593">
    <property type="entry name" value="AAA+_ATPase"/>
</dbReference>
<dbReference type="PANTHER" id="PTHR43776:SF7">
    <property type="entry name" value="D,D-DIPEPTIDE TRANSPORT ATP-BINDING PROTEIN DDPF-RELATED"/>
    <property type="match status" value="1"/>
</dbReference>
<comment type="similarity">
    <text evidence="1">Belongs to the ABC transporter superfamily.</text>
</comment>
<dbReference type="InterPro" id="IPR003439">
    <property type="entry name" value="ABC_transporter-like_ATP-bd"/>
</dbReference>
<keyword evidence="5" id="KW-0547">Nucleotide-binding</keyword>
<dbReference type="InterPro" id="IPR027417">
    <property type="entry name" value="P-loop_NTPase"/>
</dbReference>
<dbReference type="Proteomes" id="UP000494329">
    <property type="component" value="Unassembled WGS sequence"/>
</dbReference>
<evidence type="ECO:0000256" key="5">
    <source>
        <dbReference type="ARBA" id="ARBA00022741"/>
    </source>
</evidence>
<evidence type="ECO:0000313" key="9">
    <source>
        <dbReference type="EMBL" id="CAB3755505.1"/>
    </source>
</evidence>
<keyword evidence="4" id="KW-0997">Cell inner membrane</keyword>
<dbReference type="GO" id="GO:0005524">
    <property type="term" value="F:ATP binding"/>
    <property type="evidence" value="ECO:0007669"/>
    <property type="project" value="UniProtKB-KW"/>
</dbReference>
<reference evidence="9 10" key="1">
    <citation type="submission" date="2020-04" db="EMBL/GenBank/DDBJ databases">
        <authorList>
            <person name="De Canck E."/>
        </authorList>
    </citation>
    <scope>NUCLEOTIDE SEQUENCE [LARGE SCALE GENOMIC DNA]</scope>
    <source>
        <strain evidence="9 10">LMG 29739</strain>
    </source>
</reference>
<evidence type="ECO:0000313" key="10">
    <source>
        <dbReference type="Proteomes" id="UP000494329"/>
    </source>
</evidence>
<dbReference type="Gene3D" id="3.40.50.300">
    <property type="entry name" value="P-loop containing nucleotide triphosphate hydrolases"/>
    <property type="match status" value="1"/>
</dbReference>
<evidence type="ECO:0000259" key="8">
    <source>
        <dbReference type="PROSITE" id="PS50893"/>
    </source>
</evidence>
<name>A0A6J5DRE4_9BURK</name>
<accession>A0A6J5DRE4</accession>
<dbReference type="PROSITE" id="PS50893">
    <property type="entry name" value="ABC_TRANSPORTER_2"/>
    <property type="match status" value="1"/>
</dbReference>
<feature type="domain" description="ABC transporter" evidence="8">
    <location>
        <begin position="18"/>
        <end position="275"/>
    </location>
</feature>
<dbReference type="PROSITE" id="PS00211">
    <property type="entry name" value="ABC_TRANSPORTER_1"/>
    <property type="match status" value="1"/>
</dbReference>
<gene>
    <name evidence="9" type="primary">oppF</name>
    <name evidence="9" type="ORF">LMG29739_02188</name>
</gene>
<evidence type="ECO:0000256" key="7">
    <source>
        <dbReference type="SAM" id="MobiDB-lite"/>
    </source>
</evidence>
<dbReference type="EMBL" id="CADIKF010000014">
    <property type="protein sequence ID" value="CAB3755505.1"/>
    <property type="molecule type" value="Genomic_DNA"/>
</dbReference>
<dbReference type="AlphaFoldDB" id="A0A6J5DRE4"/>
<proteinExistence type="inferred from homology"/>